<sequence>RLVDAKGKSHRVIVPKGMMSDIVKPLWENKVRVTGMKVKTTVFLQDIQPSEDDTDLQTDLGLE</sequence>
<evidence type="ECO:0000313" key="1">
    <source>
        <dbReference type="EMBL" id="GAG15568.1"/>
    </source>
</evidence>
<accession>X0VSZ7</accession>
<organism evidence="1">
    <name type="scientific">marine sediment metagenome</name>
    <dbReference type="NCBI Taxonomy" id="412755"/>
    <lineage>
        <taxon>unclassified sequences</taxon>
        <taxon>metagenomes</taxon>
        <taxon>ecological metagenomes</taxon>
    </lineage>
</organism>
<feature type="non-terminal residue" evidence="1">
    <location>
        <position position="1"/>
    </location>
</feature>
<dbReference type="AlphaFoldDB" id="X0VSZ7"/>
<dbReference type="EMBL" id="BARS01033824">
    <property type="protein sequence ID" value="GAG15568.1"/>
    <property type="molecule type" value="Genomic_DNA"/>
</dbReference>
<gene>
    <name evidence="1" type="ORF">S01H1_52337</name>
</gene>
<proteinExistence type="predicted"/>
<comment type="caution">
    <text evidence="1">The sequence shown here is derived from an EMBL/GenBank/DDBJ whole genome shotgun (WGS) entry which is preliminary data.</text>
</comment>
<reference evidence="1" key="1">
    <citation type="journal article" date="2014" name="Front. Microbiol.">
        <title>High frequency of phylogenetically diverse reductive dehalogenase-homologous genes in deep subseafloor sedimentary metagenomes.</title>
        <authorList>
            <person name="Kawai M."/>
            <person name="Futagami T."/>
            <person name="Toyoda A."/>
            <person name="Takaki Y."/>
            <person name="Nishi S."/>
            <person name="Hori S."/>
            <person name="Arai W."/>
            <person name="Tsubouchi T."/>
            <person name="Morono Y."/>
            <person name="Uchiyama I."/>
            <person name="Ito T."/>
            <person name="Fujiyama A."/>
            <person name="Inagaki F."/>
            <person name="Takami H."/>
        </authorList>
    </citation>
    <scope>NUCLEOTIDE SEQUENCE</scope>
    <source>
        <strain evidence="1">Expedition CK06-06</strain>
    </source>
</reference>
<name>X0VSZ7_9ZZZZ</name>
<protein>
    <submittedName>
        <fullName evidence="1">Uncharacterized protein</fullName>
    </submittedName>
</protein>